<accession>A0A8S0Z4K1</accession>
<keyword evidence="2" id="KW-1185">Reference proteome</keyword>
<dbReference type="EMBL" id="CADEBC010000232">
    <property type="protein sequence ID" value="CAB3226980.1"/>
    <property type="molecule type" value="Genomic_DNA"/>
</dbReference>
<proteinExistence type="predicted"/>
<reference evidence="1 2" key="1">
    <citation type="submission" date="2020-04" db="EMBL/GenBank/DDBJ databases">
        <authorList>
            <person name="Wallbank WR R."/>
            <person name="Pardo Diaz C."/>
            <person name="Kozak K."/>
            <person name="Martin S."/>
            <person name="Jiggins C."/>
            <person name="Moest M."/>
            <person name="Warren A I."/>
            <person name="Byers J.R.P. K."/>
            <person name="Montejo-Kovacevich G."/>
            <person name="Yen C E."/>
        </authorList>
    </citation>
    <scope>NUCLEOTIDE SEQUENCE [LARGE SCALE GENOMIC DNA]</scope>
</reference>
<gene>
    <name evidence="1" type="ORF">APLA_LOCUS3173</name>
</gene>
<comment type="caution">
    <text evidence="1">The sequence shown here is derived from an EMBL/GenBank/DDBJ whole genome shotgun (WGS) entry which is preliminary data.</text>
</comment>
<protein>
    <submittedName>
        <fullName evidence="1">Uncharacterized protein</fullName>
    </submittedName>
</protein>
<dbReference type="PANTHER" id="PTHR36688:SF1">
    <property type="entry name" value="ENDONUCLEASE_EXONUCLEASE_PHOSPHATASE DOMAIN-CONTAINING PROTEIN"/>
    <property type="match status" value="1"/>
</dbReference>
<dbReference type="PANTHER" id="PTHR36688">
    <property type="entry name" value="ENDO/EXONUCLEASE/PHOSPHATASE DOMAIN-CONTAINING PROTEIN"/>
    <property type="match status" value="1"/>
</dbReference>
<dbReference type="AlphaFoldDB" id="A0A8S0Z4K1"/>
<dbReference type="OrthoDB" id="409048at2759"/>
<organism evidence="1 2">
    <name type="scientific">Arctia plantaginis</name>
    <name type="common">Wood tiger moth</name>
    <name type="synonym">Phalaena plantaginis</name>
    <dbReference type="NCBI Taxonomy" id="874455"/>
    <lineage>
        <taxon>Eukaryota</taxon>
        <taxon>Metazoa</taxon>
        <taxon>Ecdysozoa</taxon>
        <taxon>Arthropoda</taxon>
        <taxon>Hexapoda</taxon>
        <taxon>Insecta</taxon>
        <taxon>Pterygota</taxon>
        <taxon>Neoptera</taxon>
        <taxon>Endopterygota</taxon>
        <taxon>Lepidoptera</taxon>
        <taxon>Glossata</taxon>
        <taxon>Ditrysia</taxon>
        <taxon>Noctuoidea</taxon>
        <taxon>Erebidae</taxon>
        <taxon>Arctiinae</taxon>
        <taxon>Arctia</taxon>
    </lineage>
</organism>
<evidence type="ECO:0000313" key="2">
    <source>
        <dbReference type="Proteomes" id="UP000494106"/>
    </source>
</evidence>
<dbReference type="Proteomes" id="UP000494106">
    <property type="component" value="Unassembled WGS sequence"/>
</dbReference>
<sequence>METNRALVTQTNTFEQTEANLSADMSSTGINYYENSLKPNPEKNTILRNRSANCALNISWRGTPITDCSHSKYLGITLERSLTFKVNCEKIKQTNTRARCGSNQSRCSSERNVPENNWMSEADAGRDAIPGPQFCYFMFTPSHCHTDI</sequence>
<evidence type="ECO:0000313" key="1">
    <source>
        <dbReference type="EMBL" id="CAB3226980.1"/>
    </source>
</evidence>
<dbReference type="InterPro" id="IPR052560">
    <property type="entry name" value="RdDP_mobile_element"/>
</dbReference>
<name>A0A8S0Z4K1_ARCPL</name>